<dbReference type="AlphaFoldDB" id="A0A4Y2IG74"/>
<accession>A0A4Y2IG74</accession>
<gene>
    <name evidence="2" type="ORF">AVEN_213392_1</name>
</gene>
<sequence length="43" mass="4637">MSSSSLSEEDTIEYNMSEDLEDSPAVISPPSSSKPGKANNYKN</sequence>
<proteinExistence type="predicted"/>
<evidence type="ECO:0000313" key="3">
    <source>
        <dbReference type="Proteomes" id="UP000499080"/>
    </source>
</evidence>
<evidence type="ECO:0000313" key="2">
    <source>
        <dbReference type="EMBL" id="GBM76668.1"/>
    </source>
</evidence>
<feature type="compositionally biased region" description="Polar residues" evidence="1">
    <location>
        <begin position="29"/>
        <end position="43"/>
    </location>
</feature>
<feature type="region of interest" description="Disordered" evidence="1">
    <location>
        <begin position="1"/>
        <end position="43"/>
    </location>
</feature>
<evidence type="ECO:0000256" key="1">
    <source>
        <dbReference type="SAM" id="MobiDB-lite"/>
    </source>
</evidence>
<reference evidence="2 3" key="1">
    <citation type="journal article" date="2019" name="Sci. Rep.">
        <title>Orb-weaving spider Araneus ventricosus genome elucidates the spidroin gene catalogue.</title>
        <authorList>
            <person name="Kono N."/>
            <person name="Nakamura H."/>
            <person name="Ohtoshi R."/>
            <person name="Moran D.A.P."/>
            <person name="Shinohara A."/>
            <person name="Yoshida Y."/>
            <person name="Fujiwara M."/>
            <person name="Mori M."/>
            <person name="Tomita M."/>
            <person name="Arakawa K."/>
        </authorList>
    </citation>
    <scope>NUCLEOTIDE SEQUENCE [LARGE SCALE GENOMIC DNA]</scope>
</reference>
<comment type="caution">
    <text evidence="2">The sequence shown here is derived from an EMBL/GenBank/DDBJ whole genome shotgun (WGS) entry which is preliminary data.</text>
</comment>
<name>A0A4Y2IG74_ARAVE</name>
<organism evidence="2 3">
    <name type="scientific">Araneus ventricosus</name>
    <name type="common">Orbweaver spider</name>
    <name type="synonym">Epeira ventricosa</name>
    <dbReference type="NCBI Taxonomy" id="182803"/>
    <lineage>
        <taxon>Eukaryota</taxon>
        <taxon>Metazoa</taxon>
        <taxon>Ecdysozoa</taxon>
        <taxon>Arthropoda</taxon>
        <taxon>Chelicerata</taxon>
        <taxon>Arachnida</taxon>
        <taxon>Araneae</taxon>
        <taxon>Araneomorphae</taxon>
        <taxon>Entelegynae</taxon>
        <taxon>Araneoidea</taxon>
        <taxon>Araneidae</taxon>
        <taxon>Araneus</taxon>
    </lineage>
</organism>
<keyword evidence="3" id="KW-1185">Reference proteome</keyword>
<feature type="non-terminal residue" evidence="2">
    <location>
        <position position="43"/>
    </location>
</feature>
<dbReference type="Proteomes" id="UP000499080">
    <property type="component" value="Unassembled WGS sequence"/>
</dbReference>
<dbReference type="EMBL" id="BGPR01185834">
    <property type="protein sequence ID" value="GBM76668.1"/>
    <property type="molecule type" value="Genomic_DNA"/>
</dbReference>
<feature type="compositionally biased region" description="Acidic residues" evidence="1">
    <location>
        <begin position="7"/>
        <end position="22"/>
    </location>
</feature>
<protein>
    <submittedName>
        <fullName evidence="2">Uncharacterized protein</fullName>
    </submittedName>
</protein>